<dbReference type="AlphaFoldDB" id="A0A553PG74"/>
<accession>A0A553PG74</accession>
<dbReference type="EMBL" id="VCGU01000004">
    <property type="protein sequence ID" value="TRY76688.1"/>
    <property type="molecule type" value="Genomic_DNA"/>
</dbReference>
<dbReference type="InterPro" id="IPR029485">
    <property type="entry name" value="CAT_C"/>
</dbReference>
<proteinExistence type="predicted"/>
<feature type="transmembrane region" description="Helical" evidence="5">
    <location>
        <begin position="586"/>
        <end position="606"/>
    </location>
</feature>
<feature type="transmembrane region" description="Helical" evidence="5">
    <location>
        <begin position="524"/>
        <end position="549"/>
    </location>
</feature>
<reference evidence="7 8" key="1">
    <citation type="journal article" date="2018" name="Nat. Ecol. Evol.">
        <title>Genomic signatures of mitonuclear coevolution across populations of Tigriopus californicus.</title>
        <authorList>
            <person name="Barreto F.S."/>
            <person name="Watson E.T."/>
            <person name="Lima T.G."/>
            <person name="Willett C.S."/>
            <person name="Edmands S."/>
            <person name="Li W."/>
            <person name="Burton R.S."/>
        </authorList>
    </citation>
    <scope>NUCLEOTIDE SEQUENCE [LARGE SCALE GENOMIC DNA]</scope>
    <source>
        <strain evidence="7 8">San Diego</strain>
    </source>
</reference>
<feature type="transmembrane region" description="Helical" evidence="5">
    <location>
        <begin position="561"/>
        <end position="580"/>
    </location>
</feature>
<dbReference type="PIRSF" id="PIRSF006060">
    <property type="entry name" value="AA_transporter"/>
    <property type="match status" value="1"/>
</dbReference>
<feature type="transmembrane region" description="Helical" evidence="5">
    <location>
        <begin position="176"/>
        <end position="195"/>
    </location>
</feature>
<evidence type="ECO:0000259" key="6">
    <source>
        <dbReference type="Pfam" id="PF13906"/>
    </source>
</evidence>
<name>A0A553PG74_TIGCA</name>
<dbReference type="FunFam" id="1.20.1740.10:FF:000010">
    <property type="entry name" value="probable cationic amino acid transporter"/>
    <property type="match status" value="1"/>
</dbReference>
<evidence type="ECO:0000256" key="4">
    <source>
        <dbReference type="ARBA" id="ARBA00023136"/>
    </source>
</evidence>
<comment type="subcellular location">
    <subcellularLocation>
        <location evidence="1">Membrane</location>
        <topology evidence="1">Multi-pass membrane protein</topology>
    </subcellularLocation>
</comment>
<feature type="transmembrane region" description="Helical" evidence="5">
    <location>
        <begin position="111"/>
        <end position="132"/>
    </location>
</feature>
<dbReference type="STRING" id="6832.A0A553PG74"/>
<feature type="transmembrane region" description="Helical" evidence="5">
    <location>
        <begin position="202"/>
        <end position="223"/>
    </location>
</feature>
<dbReference type="Pfam" id="PF13906">
    <property type="entry name" value="AA_permease_C"/>
    <property type="match status" value="1"/>
</dbReference>
<protein>
    <recommendedName>
        <fullName evidence="6">Cationic amino acid transporter C-terminal domain-containing protein</fullName>
    </recommendedName>
</protein>
<dbReference type="PANTHER" id="PTHR43243:SF105">
    <property type="entry name" value="CATIONIC AMINO ACID TRANSPORTER C-TERMINAL DOMAIN-CONTAINING PROTEIN"/>
    <property type="match status" value="1"/>
</dbReference>
<sequence length="623" mass="68000">MASYFRMTADETGRSNSDKIGFCQRLARKKHIDPKNFGASKLDRCLSTFDLTALGIGATLGVGIYVLSGSVAKDVAGPSIVLSFFIAGVASAVSGLCYAELGARVPKAGSAYVYSYTTVGEFVAFVIGWNLILEYAIGTASVARAYSGYLDSLMNKSMQTAFRYYLPMDVPFLSSYPDLCALTITLFLSVLLSVGVKESTRFNNVFTCLNLSLVVAVTVFGLFKADIHNWNLPKREIDEGGFFPFGVVGTLSGAATCFYGYVGFDAIATSGEEAKNPQKSIPLAIVLSLTCIFIAYFGVSSVLTLMVPYYLQDPDAPLPFAFHFVHWEFFGTMISFGALFGLSTSLVGALFPLPRVLYAMASDGLIFRSLANIHSKYQTPLRATVCSGLFVGLMTTLFDLKNLVDMMSIGTYQDIPGLGSSQEYMPLDTIPDTQNITSNGAFTAGLDDSTDDEEIVYCRSEDIDDLNLSKPKGSPVNLNLFQSLLNSNQQPIPDEVSSALASHLTVIFSVLSAITAFLCSHANFSSVFVMLTFGLLTFLLITCLICLSLQPKTSQVLSFKVPLVPYLPGASIFINMYLMLKLPFETWIRLGVWMTIGFLIYFSYGLRESTEEYRMKGQKPRDG</sequence>
<evidence type="ECO:0000256" key="2">
    <source>
        <dbReference type="ARBA" id="ARBA00022692"/>
    </source>
</evidence>
<keyword evidence="2 5" id="KW-0812">Transmembrane</keyword>
<dbReference type="OMA" id="IYLMIQM"/>
<dbReference type="PANTHER" id="PTHR43243">
    <property type="entry name" value="INNER MEMBRANE TRANSPORTER YGJI-RELATED"/>
    <property type="match status" value="1"/>
</dbReference>
<gene>
    <name evidence="7" type="ORF">TCAL_10532</name>
</gene>
<keyword evidence="3 5" id="KW-1133">Transmembrane helix</keyword>
<evidence type="ECO:0000256" key="3">
    <source>
        <dbReference type="ARBA" id="ARBA00022989"/>
    </source>
</evidence>
<dbReference type="InterPro" id="IPR002293">
    <property type="entry name" value="AA/rel_permease1"/>
</dbReference>
<feature type="transmembrane region" description="Helical" evidence="5">
    <location>
        <begin position="329"/>
        <end position="351"/>
    </location>
</feature>
<feature type="transmembrane region" description="Helical" evidence="5">
    <location>
        <begin position="499"/>
        <end position="518"/>
    </location>
</feature>
<dbReference type="GO" id="GO:0005886">
    <property type="term" value="C:plasma membrane"/>
    <property type="evidence" value="ECO:0007669"/>
    <property type="project" value="TreeGrafter"/>
</dbReference>
<dbReference type="GO" id="GO:0061459">
    <property type="term" value="F:L-arginine transmembrane transporter activity"/>
    <property type="evidence" value="ECO:0007669"/>
    <property type="project" value="TreeGrafter"/>
</dbReference>
<dbReference type="Proteomes" id="UP000318571">
    <property type="component" value="Chromosome 5"/>
</dbReference>
<keyword evidence="4 5" id="KW-0472">Membrane</keyword>
<feature type="domain" description="Cationic amino acid transporter C-terminal" evidence="6">
    <location>
        <begin position="559"/>
        <end position="609"/>
    </location>
</feature>
<evidence type="ECO:0000256" key="5">
    <source>
        <dbReference type="SAM" id="Phobius"/>
    </source>
</evidence>
<comment type="caution">
    <text evidence="7">The sequence shown here is derived from an EMBL/GenBank/DDBJ whole genome shotgun (WGS) entry which is preliminary data.</text>
</comment>
<dbReference type="Pfam" id="PF13520">
    <property type="entry name" value="AA_permease_2"/>
    <property type="match status" value="1"/>
</dbReference>
<feature type="transmembrane region" description="Helical" evidence="5">
    <location>
        <begin position="243"/>
        <end position="262"/>
    </location>
</feature>
<keyword evidence="8" id="KW-1185">Reference proteome</keyword>
<evidence type="ECO:0000256" key="1">
    <source>
        <dbReference type="ARBA" id="ARBA00004141"/>
    </source>
</evidence>
<dbReference type="GO" id="GO:0097638">
    <property type="term" value="P:L-arginine import across plasma membrane"/>
    <property type="evidence" value="ECO:0007669"/>
    <property type="project" value="TreeGrafter"/>
</dbReference>
<organism evidence="7 8">
    <name type="scientific">Tigriopus californicus</name>
    <name type="common">Marine copepod</name>
    <dbReference type="NCBI Taxonomy" id="6832"/>
    <lineage>
        <taxon>Eukaryota</taxon>
        <taxon>Metazoa</taxon>
        <taxon>Ecdysozoa</taxon>
        <taxon>Arthropoda</taxon>
        <taxon>Crustacea</taxon>
        <taxon>Multicrustacea</taxon>
        <taxon>Hexanauplia</taxon>
        <taxon>Copepoda</taxon>
        <taxon>Harpacticoida</taxon>
        <taxon>Harpacticidae</taxon>
        <taxon>Tigriopus</taxon>
    </lineage>
</organism>
<feature type="transmembrane region" description="Helical" evidence="5">
    <location>
        <begin position="49"/>
        <end position="68"/>
    </location>
</feature>
<dbReference type="GO" id="GO:0015189">
    <property type="term" value="F:L-lysine transmembrane transporter activity"/>
    <property type="evidence" value="ECO:0007669"/>
    <property type="project" value="TreeGrafter"/>
</dbReference>
<feature type="transmembrane region" description="Helical" evidence="5">
    <location>
        <begin position="80"/>
        <end position="99"/>
    </location>
</feature>
<evidence type="ECO:0000313" key="8">
    <source>
        <dbReference type="Proteomes" id="UP000318571"/>
    </source>
</evidence>
<feature type="transmembrane region" description="Helical" evidence="5">
    <location>
        <begin position="283"/>
        <end position="309"/>
    </location>
</feature>
<dbReference type="Gene3D" id="1.20.1740.10">
    <property type="entry name" value="Amino acid/polyamine transporter I"/>
    <property type="match status" value="2"/>
</dbReference>
<dbReference type="GO" id="GO:0000064">
    <property type="term" value="F:L-ornithine transmembrane transporter activity"/>
    <property type="evidence" value="ECO:0007669"/>
    <property type="project" value="TreeGrafter"/>
</dbReference>
<evidence type="ECO:0000313" key="7">
    <source>
        <dbReference type="EMBL" id="TRY76688.1"/>
    </source>
</evidence>